<dbReference type="EMBL" id="BIFT01000001">
    <property type="protein sequence ID" value="GCE27467.1"/>
    <property type="molecule type" value="Genomic_DNA"/>
</dbReference>
<reference evidence="5" key="1">
    <citation type="submission" date="2018-12" db="EMBL/GenBank/DDBJ databases">
        <title>Tengunoibacter tsumagoiensis gen. nov., sp. nov., Dictyobacter kobayashii sp. nov., D. alpinus sp. nov., and D. joshuensis sp. nov. and description of Dictyobacteraceae fam. nov. within the order Ktedonobacterales isolated from Tengu-no-mugimeshi.</title>
        <authorList>
            <person name="Wang C.M."/>
            <person name="Zheng Y."/>
            <person name="Sakai Y."/>
            <person name="Toyoda A."/>
            <person name="Minakuchi Y."/>
            <person name="Abe K."/>
            <person name="Yokota A."/>
            <person name="Yabe S."/>
        </authorList>
    </citation>
    <scope>NUCLEOTIDE SEQUENCE [LARGE SCALE GENOMIC DNA]</scope>
    <source>
        <strain evidence="5">Uno16</strain>
    </source>
</reference>
<comment type="caution">
    <text evidence="4">The sequence shown here is derived from an EMBL/GenBank/DDBJ whole genome shotgun (WGS) entry which is preliminary data.</text>
</comment>
<evidence type="ECO:0000313" key="5">
    <source>
        <dbReference type="Proteomes" id="UP000287171"/>
    </source>
</evidence>
<dbReference type="RefSeq" id="WP_126627810.1">
    <property type="nucleotide sequence ID" value="NZ_BIFT01000001.1"/>
</dbReference>
<organism evidence="4 5">
    <name type="scientific">Dictyobacter alpinus</name>
    <dbReference type="NCBI Taxonomy" id="2014873"/>
    <lineage>
        <taxon>Bacteria</taxon>
        <taxon>Bacillati</taxon>
        <taxon>Chloroflexota</taxon>
        <taxon>Ktedonobacteria</taxon>
        <taxon>Ktedonobacterales</taxon>
        <taxon>Dictyobacteraceae</taxon>
        <taxon>Dictyobacter</taxon>
    </lineage>
</organism>
<dbReference type="PANTHER" id="PTHR28629">
    <property type="entry name" value="TRIOKINASE/FMN CYCLASE"/>
    <property type="match status" value="1"/>
</dbReference>
<name>A0A402B823_9CHLR</name>
<sequence length="210" mass="21832">MPVTNETILQWLQRSAQVLHENNAYLTELDSAIGDADHGSNMDRGFNAVITKIADMQEADIGTLLKTVGTTLVSTVGGASGPLYGTAFLRAGMATTGKKALETADIVAMFEAAVEGVKARGKAQAGEKTMLDALIPAIEAGKQAQLEQVDIPELLKRMAASAASGMQSTIGLTATKGRASYLGERSVGHQDPGATSSWLIVQALADTVAS</sequence>
<gene>
    <name evidence="4" type="ORF">KDA_29510</name>
</gene>
<dbReference type="PROSITE" id="PS51480">
    <property type="entry name" value="DHAL"/>
    <property type="match status" value="1"/>
</dbReference>
<dbReference type="SMART" id="SM01120">
    <property type="entry name" value="Dak2"/>
    <property type="match status" value="1"/>
</dbReference>
<dbReference type="GO" id="GO:0004371">
    <property type="term" value="F:glycerone kinase activity"/>
    <property type="evidence" value="ECO:0007669"/>
    <property type="project" value="InterPro"/>
</dbReference>
<dbReference type="AlphaFoldDB" id="A0A402B823"/>
<keyword evidence="2 4" id="KW-0418">Kinase</keyword>
<dbReference type="Gene3D" id="1.25.40.340">
    <property type="match status" value="1"/>
</dbReference>
<proteinExistence type="predicted"/>
<dbReference type="Proteomes" id="UP000287171">
    <property type="component" value="Unassembled WGS sequence"/>
</dbReference>
<dbReference type="SUPFAM" id="SSF101473">
    <property type="entry name" value="DhaL-like"/>
    <property type="match status" value="1"/>
</dbReference>
<dbReference type="InterPro" id="IPR012737">
    <property type="entry name" value="DhaK_L_YcgS"/>
</dbReference>
<dbReference type="Pfam" id="PF02734">
    <property type="entry name" value="Dak2"/>
    <property type="match status" value="1"/>
</dbReference>
<dbReference type="InterPro" id="IPR050861">
    <property type="entry name" value="Dihydroxyacetone_Kinase"/>
</dbReference>
<feature type="domain" description="DhaL" evidence="3">
    <location>
        <begin position="6"/>
        <end position="206"/>
    </location>
</feature>
<dbReference type="InterPro" id="IPR036117">
    <property type="entry name" value="DhaL_dom_sf"/>
</dbReference>
<dbReference type="InterPro" id="IPR004007">
    <property type="entry name" value="DhaL_dom"/>
</dbReference>
<keyword evidence="5" id="KW-1185">Reference proteome</keyword>
<keyword evidence="1" id="KW-0808">Transferase</keyword>
<evidence type="ECO:0000313" key="4">
    <source>
        <dbReference type="EMBL" id="GCE27467.1"/>
    </source>
</evidence>
<evidence type="ECO:0000256" key="1">
    <source>
        <dbReference type="ARBA" id="ARBA00022679"/>
    </source>
</evidence>
<dbReference type="GO" id="GO:0005829">
    <property type="term" value="C:cytosol"/>
    <property type="evidence" value="ECO:0007669"/>
    <property type="project" value="TreeGrafter"/>
</dbReference>
<protein>
    <submittedName>
        <fullName evidence="4">Dihydroxyacetone kinase subunit L</fullName>
    </submittedName>
</protein>
<evidence type="ECO:0000259" key="3">
    <source>
        <dbReference type="PROSITE" id="PS51480"/>
    </source>
</evidence>
<dbReference type="FunFam" id="1.25.40.340:FF:000002">
    <property type="entry name" value="Dihydroxyacetone kinase, L subunit"/>
    <property type="match status" value="1"/>
</dbReference>
<dbReference type="OrthoDB" id="9800291at2"/>
<dbReference type="PANTHER" id="PTHR28629:SF4">
    <property type="entry name" value="TRIOKINASE_FMN CYCLASE"/>
    <property type="match status" value="1"/>
</dbReference>
<evidence type="ECO:0000256" key="2">
    <source>
        <dbReference type="ARBA" id="ARBA00022777"/>
    </source>
</evidence>
<accession>A0A402B823</accession>
<dbReference type="GO" id="GO:0019563">
    <property type="term" value="P:glycerol catabolic process"/>
    <property type="evidence" value="ECO:0007669"/>
    <property type="project" value="TreeGrafter"/>
</dbReference>
<dbReference type="NCBIfam" id="TIGR02365">
    <property type="entry name" value="dha_L_ycgS"/>
    <property type="match status" value="1"/>
</dbReference>